<evidence type="ECO:0000313" key="1">
    <source>
        <dbReference type="EMBL" id="KAI7730360.1"/>
    </source>
</evidence>
<dbReference type="AlphaFoldDB" id="A0AAD5G660"/>
<evidence type="ECO:0000313" key="2">
    <source>
        <dbReference type="Proteomes" id="UP001206925"/>
    </source>
</evidence>
<comment type="caution">
    <text evidence="1">The sequence shown here is derived from an EMBL/GenBank/DDBJ whole genome shotgun (WGS) entry which is preliminary data.</text>
</comment>
<accession>A0AAD5G660</accession>
<protein>
    <submittedName>
        <fullName evidence="1">Uncharacterized protein</fullName>
    </submittedName>
</protein>
<name>A0AAD5G660_AMBAR</name>
<dbReference type="Proteomes" id="UP001206925">
    <property type="component" value="Unassembled WGS sequence"/>
</dbReference>
<keyword evidence="2" id="KW-1185">Reference proteome</keyword>
<proteinExistence type="predicted"/>
<organism evidence="1 2">
    <name type="scientific">Ambrosia artemisiifolia</name>
    <name type="common">Common ragweed</name>
    <dbReference type="NCBI Taxonomy" id="4212"/>
    <lineage>
        <taxon>Eukaryota</taxon>
        <taxon>Viridiplantae</taxon>
        <taxon>Streptophyta</taxon>
        <taxon>Embryophyta</taxon>
        <taxon>Tracheophyta</taxon>
        <taxon>Spermatophyta</taxon>
        <taxon>Magnoliopsida</taxon>
        <taxon>eudicotyledons</taxon>
        <taxon>Gunneridae</taxon>
        <taxon>Pentapetalae</taxon>
        <taxon>asterids</taxon>
        <taxon>campanulids</taxon>
        <taxon>Asterales</taxon>
        <taxon>Asteraceae</taxon>
        <taxon>Asteroideae</taxon>
        <taxon>Heliantheae alliance</taxon>
        <taxon>Heliantheae</taxon>
        <taxon>Ambrosia</taxon>
    </lineage>
</organism>
<dbReference type="EMBL" id="JAMZMK010010794">
    <property type="protein sequence ID" value="KAI7730360.1"/>
    <property type="molecule type" value="Genomic_DNA"/>
</dbReference>
<gene>
    <name evidence="1" type="ORF">M8C21_016932</name>
</gene>
<sequence length="238" mass="27270">MKEKLVLEILARKPDAFSKTNTSITKIKRSISSALSFIGLKVRALEKESSALTLLRFVWDGILEKPNIIIDSILRGPGVLIEQDNETVSEWAIQVVKLQKLISEHVAKMKDETNNIITRSSDSTNHNTKHASVEEEQVMELQNLIYERLVTVHDETHKIIKSPDSIKQDNRPVSSKIDPALKLKSLIFEHIADMHYKTQEVRNMIPPAFRERKNKDGLTSRELFTEEHKELIREGRNG</sequence>
<reference evidence="1" key="1">
    <citation type="submission" date="2022-06" db="EMBL/GenBank/DDBJ databases">
        <title>Uncovering the hologenomic basis of an extraordinary plant invasion.</title>
        <authorList>
            <person name="Bieker V.C."/>
            <person name="Martin M.D."/>
            <person name="Gilbert T."/>
            <person name="Hodgins K."/>
            <person name="Battlay P."/>
            <person name="Petersen B."/>
            <person name="Wilson J."/>
        </authorList>
    </citation>
    <scope>NUCLEOTIDE SEQUENCE</scope>
    <source>
        <strain evidence="1">AA19_3_7</strain>
        <tissue evidence="1">Leaf</tissue>
    </source>
</reference>